<feature type="domain" description="DNA2/NAM7 helicase helicase" evidence="9">
    <location>
        <begin position="1466"/>
        <end position="1744"/>
    </location>
</feature>
<dbReference type="Gene3D" id="3.40.50.300">
    <property type="entry name" value="P-loop containing nucleotide triphosphate hydrolases"/>
    <property type="match status" value="2"/>
</dbReference>
<evidence type="ECO:0000256" key="2">
    <source>
        <dbReference type="ARBA" id="ARBA00022741"/>
    </source>
</evidence>
<proteinExistence type="inferred from homology"/>
<feature type="compositionally biased region" description="Basic and acidic residues" evidence="7">
    <location>
        <begin position="2269"/>
        <end position="2281"/>
    </location>
</feature>
<keyword evidence="13" id="KW-1185">Reference proteome</keyword>
<reference evidence="12 13" key="1">
    <citation type="submission" date="2023-03" db="EMBL/GenBank/DDBJ databases">
        <title>Genome sequence of Lichtheimia ornata CBS 291.66.</title>
        <authorList>
            <person name="Mohabir J.T."/>
            <person name="Shea T.P."/>
            <person name="Kurbessoian T."/>
            <person name="Berby B."/>
            <person name="Fontaine J."/>
            <person name="Livny J."/>
            <person name="Gnirke A."/>
            <person name="Stajich J.E."/>
            <person name="Cuomo C.A."/>
        </authorList>
    </citation>
    <scope>NUCLEOTIDE SEQUENCE [LARGE SCALE GENOMIC DNA]</scope>
    <source>
        <strain evidence="12">CBS 291.66</strain>
    </source>
</reference>
<dbReference type="InterPro" id="IPR041677">
    <property type="entry name" value="DNA2/NAM7_AAA_11"/>
</dbReference>
<evidence type="ECO:0000256" key="6">
    <source>
        <dbReference type="SAM" id="Coils"/>
    </source>
</evidence>
<dbReference type="Pfam" id="PF13087">
    <property type="entry name" value="AAA_12"/>
    <property type="match status" value="1"/>
</dbReference>
<feature type="compositionally biased region" description="Basic and acidic residues" evidence="7">
    <location>
        <begin position="2237"/>
        <end position="2246"/>
    </location>
</feature>
<dbReference type="EMBL" id="JARTCD010000005">
    <property type="protein sequence ID" value="KAJ8662153.1"/>
    <property type="molecule type" value="Genomic_DNA"/>
</dbReference>
<evidence type="ECO:0000256" key="1">
    <source>
        <dbReference type="ARBA" id="ARBA00007913"/>
    </source>
</evidence>
<dbReference type="PANTHER" id="PTHR10887:SF495">
    <property type="entry name" value="HELICASE SENATAXIN ISOFORM X1-RELATED"/>
    <property type="match status" value="1"/>
</dbReference>
<dbReference type="SUPFAM" id="SSF52540">
    <property type="entry name" value="P-loop containing nucleoside triphosphate hydrolases"/>
    <property type="match status" value="1"/>
</dbReference>
<dbReference type="InterPro" id="IPR024481">
    <property type="entry name" value="Helicase_Sen1_N"/>
</dbReference>
<dbReference type="PANTHER" id="PTHR10887">
    <property type="entry name" value="DNA2/NAM7 HELICASE FAMILY"/>
    <property type="match status" value="1"/>
</dbReference>
<feature type="region of interest" description="Disordered" evidence="7">
    <location>
        <begin position="1115"/>
        <end position="1190"/>
    </location>
</feature>
<keyword evidence="4" id="KW-0347">Helicase</keyword>
<dbReference type="Pfam" id="PF12726">
    <property type="entry name" value="SEN1_N"/>
    <property type="match status" value="1"/>
</dbReference>
<evidence type="ECO:0000256" key="3">
    <source>
        <dbReference type="ARBA" id="ARBA00022801"/>
    </source>
</evidence>
<comment type="caution">
    <text evidence="12">The sequence shown here is derived from an EMBL/GenBank/DDBJ whole genome shotgun (WGS) entry which is preliminary data.</text>
</comment>
<dbReference type="GO" id="GO:0016787">
    <property type="term" value="F:hydrolase activity"/>
    <property type="evidence" value="ECO:0007669"/>
    <property type="project" value="UniProtKB-KW"/>
</dbReference>
<feature type="compositionally biased region" description="Pro residues" evidence="7">
    <location>
        <begin position="2090"/>
        <end position="2103"/>
    </location>
</feature>
<dbReference type="InterPro" id="IPR045055">
    <property type="entry name" value="DNA2/NAM7-like"/>
</dbReference>
<evidence type="ECO:0000256" key="5">
    <source>
        <dbReference type="ARBA" id="ARBA00022840"/>
    </source>
</evidence>
<feature type="domain" description="DNA2/NAM7 helicase-like C-terminal" evidence="10">
    <location>
        <begin position="1751"/>
        <end position="1947"/>
    </location>
</feature>
<evidence type="ECO:0000313" key="12">
    <source>
        <dbReference type="EMBL" id="KAJ8662153.1"/>
    </source>
</evidence>
<protein>
    <submittedName>
        <fullName evidence="12">Uncharacterized protein</fullName>
    </submittedName>
</protein>
<feature type="compositionally biased region" description="Low complexity" evidence="7">
    <location>
        <begin position="1039"/>
        <end position="1053"/>
    </location>
</feature>
<dbReference type="CDD" id="cd18042">
    <property type="entry name" value="DEXXQc_SETX"/>
    <property type="match status" value="1"/>
</dbReference>
<dbReference type="InterPro" id="IPR027417">
    <property type="entry name" value="P-loop_NTPase"/>
</dbReference>
<feature type="compositionally biased region" description="Basic and acidic residues" evidence="7">
    <location>
        <begin position="2021"/>
        <end position="2049"/>
    </location>
</feature>
<keyword evidence="6" id="KW-0175">Coiled coil</keyword>
<feature type="region of interest" description="Disordered" evidence="7">
    <location>
        <begin position="2237"/>
        <end position="2281"/>
    </location>
</feature>
<evidence type="ECO:0000256" key="4">
    <source>
        <dbReference type="ARBA" id="ARBA00022806"/>
    </source>
</evidence>
<evidence type="ECO:0000259" key="11">
    <source>
        <dbReference type="Pfam" id="PF23576"/>
    </source>
</evidence>
<dbReference type="GO" id="GO:0001147">
    <property type="term" value="F:transcription termination site sequence-specific DNA binding"/>
    <property type="evidence" value="ECO:0007669"/>
    <property type="project" value="TreeGrafter"/>
</dbReference>
<dbReference type="InterPro" id="IPR047187">
    <property type="entry name" value="SF1_C_Upf1"/>
</dbReference>
<dbReference type="GO" id="GO:0005694">
    <property type="term" value="C:chromosome"/>
    <property type="evidence" value="ECO:0007669"/>
    <property type="project" value="UniProtKB-ARBA"/>
</dbReference>
<dbReference type="GO" id="GO:0004386">
    <property type="term" value="F:helicase activity"/>
    <property type="evidence" value="ECO:0007669"/>
    <property type="project" value="UniProtKB-KW"/>
</dbReference>
<accession>A0AAD7Y268</accession>
<feature type="compositionally biased region" description="Polar residues" evidence="7">
    <location>
        <begin position="941"/>
        <end position="970"/>
    </location>
</feature>
<feature type="coiled-coil region" evidence="6">
    <location>
        <begin position="1593"/>
        <end position="1649"/>
    </location>
</feature>
<keyword evidence="3" id="KW-0378">Hydrolase</keyword>
<comment type="similarity">
    <text evidence="1">Belongs to the DNA2/NAM7 helicase family.</text>
</comment>
<evidence type="ECO:0000259" key="10">
    <source>
        <dbReference type="Pfam" id="PF13087"/>
    </source>
</evidence>
<dbReference type="GeneID" id="83209264"/>
<feature type="compositionally biased region" description="Low complexity" evidence="7">
    <location>
        <begin position="1137"/>
        <end position="1149"/>
    </location>
</feature>
<evidence type="ECO:0000256" key="7">
    <source>
        <dbReference type="SAM" id="MobiDB-lite"/>
    </source>
</evidence>
<dbReference type="InterPro" id="IPR041679">
    <property type="entry name" value="DNA2/NAM7-like_C"/>
</dbReference>
<dbReference type="Pfam" id="PF23576">
    <property type="entry name" value="SEN1_barrel"/>
    <property type="match status" value="1"/>
</dbReference>
<dbReference type="GO" id="GO:0005524">
    <property type="term" value="F:ATP binding"/>
    <property type="evidence" value="ECO:0007669"/>
    <property type="project" value="UniProtKB-KW"/>
</dbReference>
<evidence type="ECO:0000313" key="13">
    <source>
        <dbReference type="Proteomes" id="UP001234581"/>
    </source>
</evidence>
<name>A0AAD7Y268_9FUNG</name>
<feature type="compositionally biased region" description="Polar residues" evidence="7">
    <location>
        <begin position="2183"/>
        <end position="2194"/>
    </location>
</feature>
<dbReference type="Proteomes" id="UP001234581">
    <property type="component" value="Unassembled WGS sequence"/>
</dbReference>
<keyword evidence="2" id="KW-0547">Nucleotide-binding</keyword>
<sequence length="2281" mass="258960">MSDHDLNLATTTSIEQLLDLLDRKIANPTNDDLQEQFFNDVLGYLLTTSSEHWWCDDRERLIAQESLWLFSLPDHPSISHYKEKLSKQLRSCRRCLVYYYGTKPVLRKRYERLFSTENVESFFSLLARFDRHRVMKTLRRSLYIEDPSQSFTLSEPLICTIYDILYTPSLLREEDCDRLVCNLFDKMNAHAVAPSYGCEVADGISFLAFHHHEWIRVWARKQLLKFLSEEINVSLSPDCMRSISSLFSTTIATNDAFPVKAVEDLGERWKSFRVLINLLSAKDVMWMLQEAKIFGIGWLKQQMESTNSTATLELIKTLTPLFRKMDGDTTLWWDENDHNVPADSHYALIKQIFNSSAFKSYIIIAQHDKANKVVQKDGTHLSQDRLIGKIKSRLEWIYLYWKSIPSADVRDDLANHILDTLLGYFQLDIWSIICKAICVEWSCNILDLYSGSDLSDKVNKHGSAIIRFASISENELPEVCHEVPERAALILKQVLHMDGRILRESIFGITSTTRFEDQSLWQSLFEIYLQKQKVDQRLAVVVFSAYSEFAIADMTPKEVNAASSPALQRMRQAQSVIQQILRSTSSTMIVENRTRMIEGLDLVEPFLYMLCSIHTELREEAFKFLGSSNRDDDAQAFRKIFFQQPQHVLEKFNQLLDTFNNLALSLATRDAFNMVPTLTRLLSILLSAMVGDEDGYMIQTIVGGVTFSGVEHENVKGFWDTCWRTISLIFGSGSVWSETHKPRQVVSVIMPVFDIAHVLISARQLFQKVMDSAAPSDMDFTSNDTQLQFDCVSATVDSLSHWVYVTRSEVLDKLIPLLTSTMKHLHQAHVTISTECFQRLMDASTGVNATRLSQEQKESLFFALSTHEPSNNGIFLDDSDDDENVEWEMVDATATMTPSSNATTPDRNITAMRQLKLGESFFKAVDRPTSDSAAPPRKSKITSYFQSDSAPPSTHGSSSLDKSNASSVATSPKDPIQDASQSYDDDFPMDDFGDMDFADLPDEWFEGRVTGSELESEQERSPAPTQATKRSKSIAGAVQQHNQELQQQQQRQQRQSEKDRGMSSVNRESSAPRFSVQPTKPTAYAVTSTGRKLRPPPMGFSKLRALREEFHAEQKLVAAAKSPSASISNRKRRDASTDGSNSSSSSEGESSSDEDSGLQGLVMDVDKSAKKNEKMAKENKSKNRAEEERASMKALFEKPVRRTAQLIDTPATKYFLEKKKKIQEADRRRQKIRPDIDPFYKIVLSWDITRRTEVPPDTPTGIYQTIKDRYASFEEYLQVFQSLLLLETWMQVVRAKEALQDYNIIDRCVLDSRCHVNDFVDVTMNLPVPSANTLALDDLVCVANHFGGDFFQKELDFIRTDDKPSNWHGHLFLGKITGIVAKMNFSHVTMRCYFPAHRIKTLNALSPKSTWRMLKLTSLTTAQREYAGLQGLQHFDLAEEILHPKAIPKAPINHRLKEECIARYGVNEPQAEAIAGALERKKGFTLIQGPPGTGKTKTILGLLVSLFDQARQQQSGQSDSIGGKILVCAPSNAAVDEIAKRLKDGIMTSRGLVKPKVVRIGTSESVNASVKDILLDRLIEKEFAGTINGTSEKSQFASKRENLNEEIRKTQLEIEDADREIAECTTTEISELRDKRRELVAKRSKLRTMMKYLSQDQRDYTRELELSRVRARQKVFASVDVVCATLSGSGHDMLTSMGLSFGTVIVDEAAQSVEVSSLIPLKYDCQRCILVGDPNQLPPTVISQMATKFQYDQSLFMRLQKSAPDNVYLLSIQYRMHPAISAFPSKLFYNSMLHDAPEMDIVSAAPWHSRQYFPPYQFYNVEDGQERTGAGRSLYNPAEAEAAVALVDMLATQMPQLKLAYKIGIITPYKQQLSQLKSRFERRYGSRILDVIDFNTVDGFQGQEKDIIIFSCVRALSERGIGFLADIRRMNVGLTRARCSLFVLGHKRSLMGSQYWGDLVKDAMDRNLLINIRPPYFQHRLVSGNKPRNLFEQETKTAGTKRPMSQPSTPAKRIAIPQVHTESKDKHKISGDRSTHLVSSDREELKEQSQTRTTPTTTFSQSTPPERSTPQPPAEPLGRQPFEEQLPTRRPLPPQPPPPPPFGRQPFEEQLPTRRPLPIFGNDGPSERRHPMAFDPPTNTNAHTPPRHHRPASHSAHPPGPPNQMRRKMTLLEYRASKGLTPYPQQQRRSTPNLFIQRPRQPKVQAIPPPSSDRLHAREQANLELFVFLKHQAARDAMKQVRRSEEAQQQQQRQQQQRSESNNNVGVKSLDDMLHDIHHQN</sequence>
<feature type="compositionally biased region" description="Low complexity" evidence="7">
    <location>
        <begin position="2050"/>
        <end position="2065"/>
    </location>
</feature>
<dbReference type="CDD" id="cd18808">
    <property type="entry name" value="SF1_C_Upf1"/>
    <property type="match status" value="1"/>
</dbReference>
<feature type="region of interest" description="Disordered" evidence="7">
    <location>
        <begin position="2178"/>
        <end position="2213"/>
    </location>
</feature>
<dbReference type="FunFam" id="3.40.50.300:FF:000326">
    <property type="entry name" value="P-loop containing nucleoside triphosphate hydrolase"/>
    <property type="match status" value="1"/>
</dbReference>
<dbReference type="Pfam" id="PF13086">
    <property type="entry name" value="AAA_11"/>
    <property type="match status" value="1"/>
</dbReference>
<feature type="compositionally biased region" description="Polar residues" evidence="7">
    <location>
        <begin position="1076"/>
        <end position="1090"/>
    </location>
</feature>
<gene>
    <name evidence="12" type="ORF">O0I10_001846</name>
</gene>
<feature type="domain" description="Helicase SEN1 beta-barrel" evidence="11">
    <location>
        <begin position="1307"/>
        <end position="1416"/>
    </location>
</feature>
<dbReference type="InterPro" id="IPR056474">
    <property type="entry name" value="SEN1_barrel"/>
</dbReference>
<keyword evidence="5" id="KW-0067">ATP-binding</keyword>
<evidence type="ECO:0000259" key="8">
    <source>
        <dbReference type="Pfam" id="PF12726"/>
    </source>
</evidence>
<organism evidence="12 13">
    <name type="scientific">Lichtheimia ornata</name>
    <dbReference type="NCBI Taxonomy" id="688661"/>
    <lineage>
        <taxon>Eukaryota</taxon>
        <taxon>Fungi</taxon>
        <taxon>Fungi incertae sedis</taxon>
        <taxon>Mucoromycota</taxon>
        <taxon>Mucoromycotina</taxon>
        <taxon>Mucoromycetes</taxon>
        <taxon>Mucorales</taxon>
        <taxon>Lichtheimiaceae</taxon>
        <taxon>Lichtheimia</taxon>
    </lineage>
</organism>
<feature type="compositionally biased region" description="Low complexity" evidence="7">
    <location>
        <begin position="2247"/>
        <end position="2261"/>
    </location>
</feature>
<feature type="region of interest" description="Disordered" evidence="7">
    <location>
        <begin position="1995"/>
        <end position="2165"/>
    </location>
</feature>
<dbReference type="RefSeq" id="XP_058347066.1">
    <property type="nucleotide sequence ID" value="XM_058481935.1"/>
</dbReference>
<feature type="region of interest" description="Disordered" evidence="7">
    <location>
        <begin position="926"/>
        <end position="1099"/>
    </location>
</feature>
<dbReference type="GO" id="GO:0006369">
    <property type="term" value="P:termination of RNA polymerase II transcription"/>
    <property type="evidence" value="ECO:0007669"/>
    <property type="project" value="TreeGrafter"/>
</dbReference>
<dbReference type="GO" id="GO:0016604">
    <property type="term" value="C:nuclear body"/>
    <property type="evidence" value="ECO:0007669"/>
    <property type="project" value="TreeGrafter"/>
</dbReference>
<feature type="domain" description="Helicase Sen1 N-terminal" evidence="8">
    <location>
        <begin position="81"/>
        <end position="802"/>
    </location>
</feature>
<feature type="compositionally biased region" description="Basic and acidic residues" evidence="7">
    <location>
        <begin position="1164"/>
        <end position="1190"/>
    </location>
</feature>
<feature type="compositionally biased region" description="Acidic residues" evidence="7">
    <location>
        <begin position="983"/>
        <end position="1004"/>
    </location>
</feature>
<evidence type="ECO:0000259" key="9">
    <source>
        <dbReference type="Pfam" id="PF13086"/>
    </source>
</evidence>